<feature type="region of interest" description="Disordered" evidence="7">
    <location>
        <begin position="946"/>
        <end position="996"/>
    </location>
</feature>
<evidence type="ECO:0000259" key="10">
    <source>
        <dbReference type="PROSITE" id="PS50929"/>
    </source>
</evidence>
<accession>A0ABR3XWW8</accession>
<proteinExistence type="predicted"/>
<feature type="transmembrane region" description="Helical" evidence="8">
    <location>
        <begin position="209"/>
        <end position="229"/>
    </location>
</feature>
<dbReference type="Pfam" id="PF00664">
    <property type="entry name" value="ABC_membrane"/>
    <property type="match status" value="1"/>
</dbReference>
<dbReference type="Gene3D" id="1.20.1560.10">
    <property type="entry name" value="ABC transporter type 1, transmembrane domain"/>
    <property type="match status" value="1"/>
</dbReference>
<keyword evidence="3" id="KW-0547">Nucleotide-binding</keyword>
<feature type="domain" description="ABC transmembrane type-1" evidence="10">
    <location>
        <begin position="330"/>
        <end position="617"/>
    </location>
</feature>
<feature type="region of interest" description="Disordered" evidence="7">
    <location>
        <begin position="55"/>
        <end position="85"/>
    </location>
</feature>
<feature type="domain" description="ABC transporter" evidence="9">
    <location>
        <begin position="651"/>
        <end position="887"/>
    </location>
</feature>
<feature type="region of interest" description="Disordered" evidence="7">
    <location>
        <begin position="267"/>
        <end position="286"/>
    </location>
</feature>
<dbReference type="PROSITE" id="PS50929">
    <property type="entry name" value="ABC_TM1F"/>
    <property type="match status" value="1"/>
</dbReference>
<dbReference type="PROSITE" id="PS50893">
    <property type="entry name" value="ABC_TRANSPORTER_2"/>
    <property type="match status" value="1"/>
</dbReference>
<feature type="compositionally biased region" description="Basic and acidic residues" evidence="7">
    <location>
        <begin position="987"/>
        <end position="996"/>
    </location>
</feature>
<sequence length="996" mass="110596">MHEFYVHTAASQTAQCTRTGRALLQAELAYPAVLLLAYIVSAAVYSVSSSRREEELVEPTATGPDGKPLPFTKRKREGGHEGVDPSIGTTTKRVFQYLAAALVVTFSVDFATILAHVLKSSGNGGESFWWCGEERIVYIAGSFFFYVYFLITLDEPNVVHCVVWTLALAGEAVIFLLTLFPVGGWHCVLDDLGRFKLIYGPNCWELTDLIIATTRLSLLAGLLFLYSAVAASKARNQGQGYADEGNHSESDEETPLLNSRGHDYHTQAGTPHLGSNGESRDGAGETEEHAAFYRPEKIPHKTWYEYCRGYSVFFPYLWPSKSLKLQGVVIICVVLVIFQRAVNVLVPYQLGVVTDALKEEYEGMHRMPWVQLILLIVYKLLQGQSGLIGSARALLWIPVSQHTYKALATAAFEHVHSLSLDFHLSKRTGEVLSALNKGAAINTFLEQVTFFVLPMVIDLFVAIVFFYVAFGPLYSLCVSVITFYYLYVSVQMAQTRVDQRRDMVNAEREQEAVKNDSITSYETVKYFNAEQFEFKRYREVLRTFQDAEAKVTMGIQQMNMAQAFIFMFGIFVTLLICGYEVTHGTRKVGDFVLLITYLNQLQGPLNFFGSFYRTIQQAMISGERLLELFKIRPNVVDSPDAKELRECQGNIRWNNVVFAYDKRKPALNGLTFECEPGTTTAFVGESGGGKSTVFRLMFRYYNCQGGSIQIDGRDVKDITIDSVRRFIGVVPQDTILFNETLMYNLKYANQDATNEDVYDACRAAAIHDRIMGFPDGYNTKVGERGLRLSGGEKQRVAIARTILKKPKIIMLDEATSALDGETEQKIQSKLISGNFGQDRTLLIIAHRLSTITHADQIIVLHAGSIVEKGTHEELLALRGRYATMWEKHCRAERAVHAARVATTKANKLLAQANISDSSTGTVDDHLEGYASMASSTILQTGLATPGCGVSGSQRDDASTTASASSSSSSSSSSDEDSPNDQASDISKSPDETRHPK</sequence>
<dbReference type="InterPro" id="IPR003439">
    <property type="entry name" value="ABC_transporter-like_ATP-bd"/>
</dbReference>
<evidence type="ECO:0000256" key="8">
    <source>
        <dbReference type="SAM" id="Phobius"/>
    </source>
</evidence>
<dbReference type="InterPro" id="IPR003593">
    <property type="entry name" value="AAA+_ATPase"/>
</dbReference>
<keyword evidence="6 8" id="KW-0472">Membrane</keyword>
<evidence type="ECO:0000256" key="6">
    <source>
        <dbReference type="ARBA" id="ARBA00023136"/>
    </source>
</evidence>
<feature type="region of interest" description="Disordered" evidence="7">
    <location>
        <begin position="239"/>
        <end position="261"/>
    </location>
</feature>
<dbReference type="Pfam" id="PF00005">
    <property type="entry name" value="ABC_tran"/>
    <property type="match status" value="1"/>
</dbReference>
<feature type="transmembrane region" description="Helical" evidence="8">
    <location>
        <begin position="563"/>
        <end position="581"/>
    </location>
</feature>
<feature type="transmembrane region" description="Helical" evidence="8">
    <location>
        <begin position="473"/>
        <end position="493"/>
    </location>
</feature>
<evidence type="ECO:0000256" key="3">
    <source>
        <dbReference type="ARBA" id="ARBA00022741"/>
    </source>
</evidence>
<comment type="subcellular location">
    <subcellularLocation>
        <location evidence="1">Membrane</location>
        <topology evidence="1">Multi-pass membrane protein</topology>
    </subcellularLocation>
</comment>
<dbReference type="CDD" id="cd18583">
    <property type="entry name" value="ABC_6TM_HMT1"/>
    <property type="match status" value="1"/>
</dbReference>
<dbReference type="InterPro" id="IPR011527">
    <property type="entry name" value="ABC1_TM_dom"/>
</dbReference>
<evidence type="ECO:0000256" key="2">
    <source>
        <dbReference type="ARBA" id="ARBA00022692"/>
    </source>
</evidence>
<dbReference type="InterPro" id="IPR036640">
    <property type="entry name" value="ABC1_TM_sf"/>
</dbReference>
<feature type="transmembrane region" description="Helical" evidence="8">
    <location>
        <begin position="448"/>
        <end position="467"/>
    </location>
</feature>
<keyword evidence="2 8" id="KW-0812">Transmembrane</keyword>
<comment type="caution">
    <text evidence="11">The sequence shown here is derived from an EMBL/GenBank/DDBJ whole genome shotgun (WGS) entry which is preliminary data.</text>
</comment>
<name>A0ABR3XWW8_9PEZI</name>
<evidence type="ECO:0000256" key="1">
    <source>
        <dbReference type="ARBA" id="ARBA00004141"/>
    </source>
</evidence>
<feature type="transmembrane region" description="Helical" evidence="8">
    <location>
        <begin position="94"/>
        <end position="115"/>
    </location>
</feature>
<dbReference type="InterPro" id="IPR027417">
    <property type="entry name" value="P-loop_NTPase"/>
</dbReference>
<keyword evidence="4" id="KW-0067">ATP-binding</keyword>
<feature type="transmembrane region" description="Helical" evidence="8">
    <location>
        <begin position="158"/>
        <end position="180"/>
    </location>
</feature>
<feature type="compositionally biased region" description="Low complexity" evidence="7">
    <location>
        <begin position="958"/>
        <end position="972"/>
    </location>
</feature>
<dbReference type="InterPro" id="IPR017871">
    <property type="entry name" value="ABC_transporter-like_CS"/>
</dbReference>
<evidence type="ECO:0000256" key="5">
    <source>
        <dbReference type="ARBA" id="ARBA00022989"/>
    </source>
</evidence>
<reference evidence="11 12" key="1">
    <citation type="journal article" date="2024" name="Commun. Biol.">
        <title>Comparative genomic analysis of thermophilic fungi reveals convergent evolutionary adaptations and gene losses.</title>
        <authorList>
            <person name="Steindorff A.S."/>
            <person name="Aguilar-Pontes M.V."/>
            <person name="Robinson A.J."/>
            <person name="Andreopoulos B."/>
            <person name="LaButti K."/>
            <person name="Kuo A."/>
            <person name="Mondo S."/>
            <person name="Riley R."/>
            <person name="Otillar R."/>
            <person name="Haridas S."/>
            <person name="Lipzen A."/>
            <person name="Grimwood J."/>
            <person name="Schmutz J."/>
            <person name="Clum A."/>
            <person name="Reid I.D."/>
            <person name="Moisan M.C."/>
            <person name="Butler G."/>
            <person name="Nguyen T.T.M."/>
            <person name="Dewar K."/>
            <person name="Conant G."/>
            <person name="Drula E."/>
            <person name="Henrissat B."/>
            <person name="Hansel C."/>
            <person name="Singer S."/>
            <person name="Hutchinson M.I."/>
            <person name="de Vries R.P."/>
            <person name="Natvig D.O."/>
            <person name="Powell A.J."/>
            <person name="Tsang A."/>
            <person name="Grigoriev I.V."/>
        </authorList>
    </citation>
    <scope>NUCLEOTIDE SEQUENCE [LARGE SCALE GENOMIC DNA]</scope>
    <source>
        <strain evidence="11 12">ATCC 24622</strain>
    </source>
</reference>
<keyword evidence="12" id="KW-1185">Reference proteome</keyword>
<dbReference type="InterPro" id="IPR039421">
    <property type="entry name" value="Type_1_exporter"/>
</dbReference>
<evidence type="ECO:0000313" key="12">
    <source>
        <dbReference type="Proteomes" id="UP001586593"/>
    </source>
</evidence>
<dbReference type="PANTHER" id="PTHR24221">
    <property type="entry name" value="ATP-BINDING CASSETTE SUB-FAMILY B"/>
    <property type="match status" value="1"/>
</dbReference>
<evidence type="ECO:0000256" key="4">
    <source>
        <dbReference type="ARBA" id="ARBA00022840"/>
    </source>
</evidence>
<feature type="transmembrane region" description="Helical" evidence="8">
    <location>
        <begin position="28"/>
        <end position="47"/>
    </location>
</feature>
<feature type="transmembrane region" description="Helical" evidence="8">
    <location>
        <begin position="135"/>
        <end position="151"/>
    </location>
</feature>
<evidence type="ECO:0008006" key="13">
    <source>
        <dbReference type="Google" id="ProtNLM"/>
    </source>
</evidence>
<dbReference type="SUPFAM" id="SSF52540">
    <property type="entry name" value="P-loop containing nucleoside triphosphate hydrolases"/>
    <property type="match status" value="1"/>
</dbReference>
<dbReference type="PANTHER" id="PTHR24221:SF651">
    <property type="entry name" value="HEAVY METAL TOLERANCE PROTEIN"/>
    <property type="match status" value="1"/>
</dbReference>
<evidence type="ECO:0000259" key="9">
    <source>
        <dbReference type="PROSITE" id="PS50893"/>
    </source>
</evidence>
<evidence type="ECO:0000313" key="11">
    <source>
        <dbReference type="EMBL" id="KAL1880501.1"/>
    </source>
</evidence>
<dbReference type="EMBL" id="JAZHXJ010000033">
    <property type="protein sequence ID" value="KAL1880501.1"/>
    <property type="molecule type" value="Genomic_DNA"/>
</dbReference>
<organism evidence="11 12">
    <name type="scientific">Phialemonium thermophilum</name>
    <dbReference type="NCBI Taxonomy" id="223376"/>
    <lineage>
        <taxon>Eukaryota</taxon>
        <taxon>Fungi</taxon>
        <taxon>Dikarya</taxon>
        <taxon>Ascomycota</taxon>
        <taxon>Pezizomycotina</taxon>
        <taxon>Sordariomycetes</taxon>
        <taxon>Sordariomycetidae</taxon>
        <taxon>Cephalothecales</taxon>
        <taxon>Cephalothecaceae</taxon>
        <taxon>Phialemonium</taxon>
    </lineage>
</organism>
<dbReference type="Proteomes" id="UP001586593">
    <property type="component" value="Unassembled WGS sequence"/>
</dbReference>
<dbReference type="PROSITE" id="PS00211">
    <property type="entry name" value="ABC_TRANSPORTER_1"/>
    <property type="match status" value="1"/>
</dbReference>
<gene>
    <name evidence="11" type="ORF">VTK73DRAFT_5888</name>
</gene>
<protein>
    <recommendedName>
        <fullName evidence="13">Heavy metal tolerance protein</fullName>
    </recommendedName>
</protein>
<dbReference type="Gene3D" id="3.40.50.300">
    <property type="entry name" value="P-loop containing nucleotide triphosphate hydrolases"/>
    <property type="match status" value="1"/>
</dbReference>
<evidence type="ECO:0000256" key="7">
    <source>
        <dbReference type="SAM" id="MobiDB-lite"/>
    </source>
</evidence>
<keyword evidence="5 8" id="KW-1133">Transmembrane helix</keyword>
<dbReference type="SMART" id="SM00382">
    <property type="entry name" value="AAA"/>
    <property type="match status" value="1"/>
</dbReference>
<dbReference type="SUPFAM" id="SSF90123">
    <property type="entry name" value="ABC transporter transmembrane region"/>
    <property type="match status" value="1"/>
</dbReference>